<evidence type="ECO:0000313" key="2">
    <source>
        <dbReference type="Proteomes" id="UP000738325"/>
    </source>
</evidence>
<proteinExistence type="predicted"/>
<protein>
    <submittedName>
        <fullName evidence="1">Uncharacterized protein</fullName>
    </submittedName>
</protein>
<dbReference type="EMBL" id="JAAAIP010001770">
    <property type="protein sequence ID" value="KAG0303969.1"/>
    <property type="molecule type" value="Genomic_DNA"/>
</dbReference>
<feature type="non-terminal residue" evidence="1">
    <location>
        <position position="1"/>
    </location>
</feature>
<name>A0A9P6QW89_9FUNG</name>
<sequence length="269" mass="29845">RPFVFVSDFDGVLDGGLPDVHMRYSEFLDLNLNRLLSCKDLYPVILTARGATRTQTRFVNVLGLHLLCSFGSVHCVYAPGSNQWVTQRLDGRQGPADFSEIIPLVQEYARKHPGRMAYEHMDEMVALIVNQQEDCEGHGQASDFMDGIAPRMKEACVVLRPDEGVAVAPSGLLGKGRGLDQLIAKMGWTRPVCIVLEDSTTQLKDIKVGCPSAIRIVVSNAFEAPREADYSVRPGEVEVFIMNVADVFVNVQRSRGKRLICKKKLTPKL</sequence>
<reference evidence="1" key="1">
    <citation type="journal article" date="2020" name="Fungal Divers.">
        <title>Resolving the Mortierellaceae phylogeny through synthesis of multi-gene phylogenetics and phylogenomics.</title>
        <authorList>
            <person name="Vandepol N."/>
            <person name="Liber J."/>
            <person name="Desiro A."/>
            <person name="Na H."/>
            <person name="Kennedy M."/>
            <person name="Barry K."/>
            <person name="Grigoriev I.V."/>
            <person name="Miller A.N."/>
            <person name="O'Donnell K."/>
            <person name="Stajich J.E."/>
            <person name="Bonito G."/>
        </authorList>
    </citation>
    <scope>NUCLEOTIDE SEQUENCE</scope>
    <source>
        <strain evidence="1">REB-010B</strain>
    </source>
</reference>
<gene>
    <name evidence="1" type="ORF">BGZ99_002548</name>
</gene>
<accession>A0A9P6QW89</accession>
<organism evidence="1 2">
    <name type="scientific">Dissophora globulifera</name>
    <dbReference type="NCBI Taxonomy" id="979702"/>
    <lineage>
        <taxon>Eukaryota</taxon>
        <taxon>Fungi</taxon>
        <taxon>Fungi incertae sedis</taxon>
        <taxon>Mucoromycota</taxon>
        <taxon>Mortierellomycotina</taxon>
        <taxon>Mortierellomycetes</taxon>
        <taxon>Mortierellales</taxon>
        <taxon>Mortierellaceae</taxon>
        <taxon>Dissophora</taxon>
    </lineage>
</organism>
<comment type="caution">
    <text evidence="1">The sequence shown here is derived from an EMBL/GenBank/DDBJ whole genome shotgun (WGS) entry which is preliminary data.</text>
</comment>
<dbReference type="Proteomes" id="UP000738325">
    <property type="component" value="Unassembled WGS sequence"/>
</dbReference>
<keyword evidence="2" id="KW-1185">Reference proteome</keyword>
<evidence type="ECO:0000313" key="1">
    <source>
        <dbReference type="EMBL" id="KAG0303969.1"/>
    </source>
</evidence>
<dbReference type="AlphaFoldDB" id="A0A9P6QW89"/>